<feature type="coiled-coil region" evidence="1">
    <location>
        <begin position="307"/>
        <end position="367"/>
    </location>
</feature>
<dbReference type="Gene3D" id="3.30.479.30">
    <property type="entry name" value="Band 7 domain"/>
    <property type="match status" value="1"/>
</dbReference>
<dbReference type="PANTHER" id="PTHR43327">
    <property type="entry name" value="STOMATIN-LIKE PROTEIN 2, MITOCHONDRIAL"/>
    <property type="match status" value="1"/>
</dbReference>
<dbReference type="EMBL" id="JACHDO010000001">
    <property type="protein sequence ID" value="MBB5492064.1"/>
    <property type="molecule type" value="Genomic_DNA"/>
</dbReference>
<keyword evidence="5" id="KW-0378">Hydrolase</keyword>
<keyword evidence="5" id="KW-0645">Protease</keyword>
<keyword evidence="3" id="KW-0472">Membrane</keyword>
<organism evidence="5 6">
    <name type="scientific">Nocardiopsis metallicus</name>
    <dbReference type="NCBI Taxonomy" id="179819"/>
    <lineage>
        <taxon>Bacteria</taxon>
        <taxon>Bacillati</taxon>
        <taxon>Actinomycetota</taxon>
        <taxon>Actinomycetes</taxon>
        <taxon>Streptosporangiales</taxon>
        <taxon>Nocardiopsidaceae</taxon>
        <taxon>Nocardiopsis</taxon>
    </lineage>
</organism>
<dbReference type="SUPFAM" id="SSF117892">
    <property type="entry name" value="Band 7/SPFH domain"/>
    <property type="match status" value="1"/>
</dbReference>
<protein>
    <submittedName>
        <fullName evidence="5">Regulator of protease activity HflC (Stomatin/prohibitin superfamily)</fullName>
    </submittedName>
</protein>
<keyword evidence="1" id="KW-0175">Coiled coil</keyword>
<dbReference type="SMART" id="SM00244">
    <property type="entry name" value="PHB"/>
    <property type="match status" value="1"/>
</dbReference>
<feature type="transmembrane region" description="Helical" evidence="3">
    <location>
        <begin position="79"/>
        <end position="104"/>
    </location>
</feature>
<proteinExistence type="predicted"/>
<keyword evidence="3" id="KW-1133">Transmembrane helix</keyword>
<dbReference type="InterPro" id="IPR001107">
    <property type="entry name" value="Band_7"/>
</dbReference>
<dbReference type="GO" id="GO:0006508">
    <property type="term" value="P:proteolysis"/>
    <property type="evidence" value="ECO:0007669"/>
    <property type="project" value="UniProtKB-KW"/>
</dbReference>
<evidence type="ECO:0000313" key="6">
    <source>
        <dbReference type="Proteomes" id="UP000579647"/>
    </source>
</evidence>
<sequence length="491" mass="54048">MSESFNPGGGSNIKESLSSWGDLAGLLRGGDQGAIVPVVIPRDNRGLRWTILVWFGLFAISSALMMTLNAAFGSGLSGVAYGALAVPTLIVGVLSVLLGGLWWWRGAIVEIEQGTDGILTKYGKFTEVIGPGRHYLWHPWKRVDFVVDTSTEIPYTAPVLACPTRENVPLKSIEFFLKFRIKDSHRFVLTIGASNFDLVLSSAVQDAIRQRSRMVNTESAYDLRGSNVEDMRGLLNNQLRKYGVEITGCNIPDVQLPNQYQQHLATRERVAKELVAYEQEWELTRKRRIDTLLMDIERSKKTRDAKIVEVNASLNKARKDVAQMLEEQETEAQRVRYEIETRGRADLVAAENEAKAQRRLATAYRDNRAVLEYELARRRLDVGANLAERAPRPVVVQTEGGSGDGSALSTLLTAQLLPQVMNSAGGSSARSLGASAAQEAFESAQGSVAAAAARQQQLAEEHQSQQDTAMRQQFERGEGYGGNQGGGRRGR</sequence>
<reference evidence="5 6" key="1">
    <citation type="submission" date="2020-08" db="EMBL/GenBank/DDBJ databases">
        <title>Sequencing the genomes of 1000 actinobacteria strains.</title>
        <authorList>
            <person name="Klenk H.-P."/>
        </authorList>
    </citation>
    <scope>NUCLEOTIDE SEQUENCE [LARGE SCALE GENOMIC DNA]</scope>
    <source>
        <strain evidence="5 6">DSM 44598</strain>
    </source>
</reference>
<feature type="region of interest" description="Disordered" evidence="2">
    <location>
        <begin position="443"/>
        <end position="491"/>
    </location>
</feature>
<evidence type="ECO:0000313" key="5">
    <source>
        <dbReference type="EMBL" id="MBB5492064.1"/>
    </source>
</evidence>
<comment type="caution">
    <text evidence="5">The sequence shown here is derived from an EMBL/GenBank/DDBJ whole genome shotgun (WGS) entry which is preliminary data.</text>
</comment>
<dbReference type="Pfam" id="PF01145">
    <property type="entry name" value="Band_7"/>
    <property type="match status" value="1"/>
</dbReference>
<evidence type="ECO:0000256" key="3">
    <source>
        <dbReference type="SAM" id="Phobius"/>
    </source>
</evidence>
<dbReference type="Proteomes" id="UP000579647">
    <property type="component" value="Unassembled WGS sequence"/>
</dbReference>
<name>A0A840W7P9_9ACTN</name>
<keyword evidence="6" id="KW-1185">Reference proteome</keyword>
<accession>A0A840W7P9</accession>
<feature type="domain" description="Band 7" evidence="4">
    <location>
        <begin position="106"/>
        <end position="268"/>
    </location>
</feature>
<feature type="compositionally biased region" description="Low complexity" evidence="2">
    <location>
        <begin position="443"/>
        <end position="458"/>
    </location>
</feature>
<evidence type="ECO:0000259" key="4">
    <source>
        <dbReference type="SMART" id="SM00244"/>
    </source>
</evidence>
<dbReference type="InterPro" id="IPR036013">
    <property type="entry name" value="Band_7/SPFH_dom_sf"/>
</dbReference>
<dbReference type="AlphaFoldDB" id="A0A840W7P9"/>
<dbReference type="RefSeq" id="WP_184365625.1">
    <property type="nucleotide sequence ID" value="NZ_BAAAKM010000015.1"/>
</dbReference>
<gene>
    <name evidence="5" type="ORF">HNR07_003201</name>
</gene>
<evidence type="ECO:0000256" key="2">
    <source>
        <dbReference type="SAM" id="MobiDB-lite"/>
    </source>
</evidence>
<keyword evidence="3" id="KW-0812">Transmembrane</keyword>
<evidence type="ECO:0000256" key="1">
    <source>
        <dbReference type="SAM" id="Coils"/>
    </source>
</evidence>
<dbReference type="GO" id="GO:0008233">
    <property type="term" value="F:peptidase activity"/>
    <property type="evidence" value="ECO:0007669"/>
    <property type="project" value="UniProtKB-KW"/>
</dbReference>
<feature type="transmembrane region" description="Helical" evidence="3">
    <location>
        <begin position="51"/>
        <end position="72"/>
    </location>
</feature>
<dbReference type="PANTHER" id="PTHR43327:SF10">
    <property type="entry name" value="STOMATIN-LIKE PROTEIN 2, MITOCHONDRIAL"/>
    <property type="match status" value="1"/>
</dbReference>
<dbReference type="InterPro" id="IPR050710">
    <property type="entry name" value="Band7/mec-2_domain"/>
</dbReference>
<feature type="compositionally biased region" description="Gly residues" evidence="2">
    <location>
        <begin position="479"/>
        <end position="491"/>
    </location>
</feature>